<dbReference type="FunFam" id="3.40.630.30:FF:000048">
    <property type="entry name" value="Glucosamine 6-phosphate N-acetyltransferase"/>
    <property type="match status" value="1"/>
</dbReference>
<dbReference type="CDD" id="cd04301">
    <property type="entry name" value="NAT_SF"/>
    <property type="match status" value="1"/>
</dbReference>
<evidence type="ECO:0000313" key="10">
    <source>
        <dbReference type="EMBL" id="KAJ2932192.1"/>
    </source>
</evidence>
<dbReference type="InterPro" id="IPR000182">
    <property type="entry name" value="GNAT_dom"/>
</dbReference>
<accession>A0A9W8JCN3</accession>
<proteinExistence type="predicted"/>
<protein>
    <recommendedName>
        <fullName evidence="9">N-acetyltransferase domain-containing protein</fullName>
    </recommendedName>
</protein>
<comment type="caution">
    <text evidence="10">The sequence shown here is derived from an EMBL/GenBank/DDBJ whole genome shotgun (WGS) entry which is preliminary data.</text>
</comment>
<evidence type="ECO:0000256" key="2">
    <source>
        <dbReference type="ARBA" id="ARBA00004586"/>
    </source>
</evidence>
<keyword evidence="11" id="KW-1185">Reference proteome</keyword>
<dbReference type="AlphaFoldDB" id="A0A9W8JCN3"/>
<keyword evidence="4" id="KW-0808">Transferase</keyword>
<feature type="compositionally biased region" description="Polar residues" evidence="8">
    <location>
        <begin position="1"/>
        <end position="21"/>
    </location>
</feature>
<dbReference type="GO" id="GO:0005789">
    <property type="term" value="C:endoplasmic reticulum membrane"/>
    <property type="evidence" value="ECO:0007669"/>
    <property type="project" value="UniProtKB-SubCell"/>
</dbReference>
<keyword evidence="5" id="KW-0256">Endoplasmic reticulum</keyword>
<comment type="subunit">
    <text evidence="3">Homodimer.</text>
</comment>
<feature type="non-terminal residue" evidence="10">
    <location>
        <position position="1"/>
    </location>
</feature>
<organism evidence="10 11">
    <name type="scientific">Candolleomyces eurysporus</name>
    <dbReference type="NCBI Taxonomy" id="2828524"/>
    <lineage>
        <taxon>Eukaryota</taxon>
        <taxon>Fungi</taxon>
        <taxon>Dikarya</taxon>
        <taxon>Basidiomycota</taxon>
        <taxon>Agaricomycotina</taxon>
        <taxon>Agaricomycetes</taxon>
        <taxon>Agaricomycetidae</taxon>
        <taxon>Agaricales</taxon>
        <taxon>Agaricineae</taxon>
        <taxon>Psathyrellaceae</taxon>
        <taxon>Candolleomyces</taxon>
    </lineage>
</organism>
<feature type="compositionally biased region" description="Basic residues" evidence="8">
    <location>
        <begin position="99"/>
        <end position="121"/>
    </location>
</feature>
<evidence type="ECO:0000256" key="8">
    <source>
        <dbReference type="SAM" id="MobiDB-lite"/>
    </source>
</evidence>
<sequence>MVHTDTSSKPTVNGEGSTPLNPNDIDFDGESLFSETSTLRSFQLKNFDSDNKGKDPEYGKGISPVLSPTTPTPYFDPSYLSDKMLPTAPVEDDEQDRPHLRRRSPSPGRRKVLKSHRRLPSRTRANASRSPEQTPLEALACALGPDNIAHSSELDSIPCAGIRIPSGPFAGLLAWRLVVRVHPGRNRFFGRDSFKKELALLPQTDIRLAGNMPLPKKSSHEVAPGGHHGRTMSELAAPFPVSQPKSRGLGARFPSGSTTSLPVVGKPSRRTTDPAMEDDGGWSVLPSPPRPYQGSWGSSQSLPMAAGKSSSPKGRRSSWIPSQNNHNRHPPSSAPTPAPASLSAQALDAVVTNFLFDTSQACSTISRETLQALGFGDRIIDGLEVSSESDAPRTLSLYVQNGGKPITFMLAPPGEPSRLGVQFLTESEVNVCMGEGGRGAVIWIDKTAEKKMLLHDIPRTVPLPKLSLQARVRALFDQELDLLFSADLIPASVKAELPADLHIRPLARTDYHRGHIQILSVLTSAPDPGLAGYQATFDAQRNIVNTYYTLVIVNKANDQVVAVGCVFIERKFLRNLGKVGHIEDIAVSKDMQGKKLGLRVIQALTGISEALGCYKTILNCSDDNIPFYKKCGYEKKENEMAKYNTAPLSGPSRASTPKL</sequence>
<dbReference type="PROSITE" id="PS51186">
    <property type="entry name" value="GNAT"/>
    <property type="match status" value="1"/>
</dbReference>
<dbReference type="Gene3D" id="3.40.630.30">
    <property type="match status" value="1"/>
</dbReference>
<dbReference type="GO" id="GO:0004343">
    <property type="term" value="F:glucosamine 6-phosphate N-acetyltransferase activity"/>
    <property type="evidence" value="ECO:0007669"/>
    <property type="project" value="TreeGrafter"/>
</dbReference>
<dbReference type="PANTHER" id="PTHR13355:SF11">
    <property type="entry name" value="GLUCOSAMINE 6-PHOSPHATE N-ACETYLTRANSFERASE"/>
    <property type="match status" value="1"/>
</dbReference>
<evidence type="ECO:0000313" key="11">
    <source>
        <dbReference type="Proteomes" id="UP001140091"/>
    </source>
</evidence>
<feature type="region of interest" description="Disordered" evidence="8">
    <location>
        <begin position="213"/>
        <end position="341"/>
    </location>
</feature>
<feature type="compositionally biased region" description="Polar residues" evidence="8">
    <location>
        <begin position="123"/>
        <end position="133"/>
    </location>
</feature>
<dbReference type="SUPFAM" id="SSF55729">
    <property type="entry name" value="Acyl-CoA N-acyltransferases (Nat)"/>
    <property type="match status" value="1"/>
</dbReference>
<feature type="domain" description="N-acetyltransferase" evidence="9">
    <location>
        <begin position="501"/>
        <end position="654"/>
    </location>
</feature>
<evidence type="ECO:0000256" key="7">
    <source>
        <dbReference type="ARBA" id="ARBA00023315"/>
    </source>
</evidence>
<dbReference type="InterPro" id="IPR016181">
    <property type="entry name" value="Acyl_CoA_acyltransferase"/>
</dbReference>
<dbReference type="PANTHER" id="PTHR13355">
    <property type="entry name" value="GLUCOSAMINE 6-PHOSPHATE N-ACETYLTRANSFERASE"/>
    <property type="match status" value="1"/>
</dbReference>
<evidence type="ECO:0000256" key="1">
    <source>
        <dbReference type="ARBA" id="ARBA00004184"/>
    </source>
</evidence>
<dbReference type="Pfam" id="PF00583">
    <property type="entry name" value="Acetyltransf_1"/>
    <property type="match status" value="1"/>
</dbReference>
<evidence type="ECO:0000259" key="9">
    <source>
        <dbReference type="PROSITE" id="PS51186"/>
    </source>
</evidence>
<feature type="compositionally biased region" description="Basic and acidic residues" evidence="8">
    <location>
        <begin position="47"/>
        <end position="58"/>
    </location>
</feature>
<dbReference type="EMBL" id="JANBPK010000778">
    <property type="protein sequence ID" value="KAJ2932192.1"/>
    <property type="molecule type" value="Genomic_DNA"/>
</dbReference>
<gene>
    <name evidence="10" type="ORF">H1R20_g4905</name>
</gene>
<evidence type="ECO:0000256" key="4">
    <source>
        <dbReference type="ARBA" id="ARBA00022679"/>
    </source>
</evidence>
<dbReference type="GO" id="GO:1901135">
    <property type="term" value="P:carbohydrate derivative metabolic process"/>
    <property type="evidence" value="ECO:0007669"/>
    <property type="project" value="UniProtKB-ARBA"/>
</dbReference>
<dbReference type="Proteomes" id="UP001140091">
    <property type="component" value="Unassembled WGS sequence"/>
</dbReference>
<feature type="region of interest" description="Disordered" evidence="8">
    <location>
        <begin position="1"/>
        <end position="133"/>
    </location>
</feature>
<dbReference type="InterPro" id="IPR039143">
    <property type="entry name" value="GNPNAT1-like"/>
</dbReference>
<dbReference type="OrthoDB" id="9450131at2759"/>
<comment type="subcellular location">
    <subcellularLocation>
        <location evidence="1">Endomembrane system</location>
        <topology evidence="1">Peripheral membrane protein</topology>
    </subcellularLocation>
    <subcellularLocation>
        <location evidence="2">Endoplasmic reticulum membrane</location>
    </subcellularLocation>
</comment>
<evidence type="ECO:0000256" key="5">
    <source>
        <dbReference type="ARBA" id="ARBA00022824"/>
    </source>
</evidence>
<name>A0A9W8JCN3_9AGAR</name>
<evidence type="ECO:0000256" key="6">
    <source>
        <dbReference type="ARBA" id="ARBA00023136"/>
    </source>
</evidence>
<reference evidence="10" key="1">
    <citation type="submission" date="2022-06" db="EMBL/GenBank/DDBJ databases">
        <title>Genome Sequence of Candolleomyces eurysporus.</title>
        <authorList>
            <person name="Buettner E."/>
        </authorList>
    </citation>
    <scope>NUCLEOTIDE SEQUENCE</scope>
    <source>
        <strain evidence="10">VTCC 930004</strain>
    </source>
</reference>
<keyword evidence="6" id="KW-0472">Membrane</keyword>
<keyword evidence="7" id="KW-0012">Acyltransferase</keyword>
<feature type="compositionally biased region" description="Polar residues" evidence="8">
    <location>
        <begin position="33"/>
        <end position="46"/>
    </location>
</feature>
<evidence type="ECO:0000256" key="3">
    <source>
        <dbReference type="ARBA" id="ARBA00011738"/>
    </source>
</evidence>